<keyword evidence="1" id="KW-0812">Transmembrane</keyword>
<organism evidence="2 3">
    <name type="scientific">Azomonas macrocytogenes</name>
    <name type="common">Azotobacter macrocytogenes</name>
    <dbReference type="NCBI Taxonomy" id="69962"/>
    <lineage>
        <taxon>Bacteria</taxon>
        <taxon>Pseudomonadati</taxon>
        <taxon>Pseudomonadota</taxon>
        <taxon>Gammaproteobacteria</taxon>
        <taxon>Pseudomonadales</taxon>
        <taxon>Pseudomonadaceae</taxon>
        <taxon>Azomonas</taxon>
    </lineage>
</organism>
<dbReference type="Proteomes" id="UP000549250">
    <property type="component" value="Unassembled WGS sequence"/>
</dbReference>
<dbReference type="NCBIfam" id="TIGR02532">
    <property type="entry name" value="IV_pilin_GFxxxE"/>
    <property type="match status" value="1"/>
</dbReference>
<dbReference type="RefSeq" id="WP_183165065.1">
    <property type="nucleotide sequence ID" value="NZ_JACHXI010000001.1"/>
</dbReference>
<dbReference type="Pfam" id="PF07963">
    <property type="entry name" value="N_methyl"/>
    <property type="match status" value="1"/>
</dbReference>
<name>A0A839SZI7_AZOMA</name>
<dbReference type="EMBL" id="JACHXI010000001">
    <property type="protein sequence ID" value="MBB3102109.1"/>
    <property type="molecule type" value="Genomic_DNA"/>
</dbReference>
<reference evidence="2 3" key="1">
    <citation type="submission" date="2020-08" db="EMBL/GenBank/DDBJ databases">
        <title>Genomic Encyclopedia of Type Strains, Phase III (KMG-III): the genomes of soil and plant-associated and newly described type strains.</title>
        <authorList>
            <person name="Whitman W."/>
        </authorList>
    </citation>
    <scope>NUCLEOTIDE SEQUENCE [LARGE SCALE GENOMIC DNA]</scope>
    <source>
        <strain evidence="2 3">CECT 4462</strain>
    </source>
</reference>
<dbReference type="NCBIfam" id="TIGR02523">
    <property type="entry name" value="type_IV_pilV"/>
    <property type="match status" value="1"/>
</dbReference>
<protein>
    <submittedName>
        <fullName evidence="2">Type IV pilus assembly protein PilV</fullName>
    </submittedName>
</protein>
<evidence type="ECO:0000256" key="1">
    <source>
        <dbReference type="SAM" id="Phobius"/>
    </source>
</evidence>
<accession>A0A839SZI7</accession>
<dbReference type="AlphaFoldDB" id="A0A839SZI7"/>
<keyword evidence="1" id="KW-1133">Transmembrane helix</keyword>
<proteinExistence type="predicted"/>
<keyword evidence="3" id="KW-1185">Reference proteome</keyword>
<sequence>MKTISPTPHVQGFSLIEMLVTIVLVAIGVLGMVAMQARTITFTQDSVQRNAAAMLADDLIEIIRSADIVDSNGLPPSTSGYYKAKSSTFPNAPETCSPLPASASQRLSCWAKKTGEILPGAADLLSSDFYICRSATPTNCSTNGSAIEIQLAWQVKKGECLDATASEEDEKVTCRYRLRTEL</sequence>
<evidence type="ECO:0000313" key="2">
    <source>
        <dbReference type="EMBL" id="MBB3102109.1"/>
    </source>
</evidence>
<dbReference type="InterPro" id="IPR013362">
    <property type="entry name" value="Pilus_4_PilV"/>
</dbReference>
<keyword evidence="1" id="KW-0472">Membrane</keyword>
<gene>
    <name evidence="2" type="ORF">FHR87_000469</name>
</gene>
<evidence type="ECO:0000313" key="3">
    <source>
        <dbReference type="Proteomes" id="UP000549250"/>
    </source>
</evidence>
<dbReference type="InterPro" id="IPR012902">
    <property type="entry name" value="N_methyl_site"/>
</dbReference>
<comment type="caution">
    <text evidence="2">The sequence shown here is derived from an EMBL/GenBank/DDBJ whole genome shotgun (WGS) entry which is preliminary data.</text>
</comment>
<feature type="transmembrane region" description="Helical" evidence="1">
    <location>
        <begin position="12"/>
        <end position="34"/>
    </location>
</feature>